<name>A0A2G9HY15_9LAMI</name>
<organism evidence="1 2">
    <name type="scientific">Handroanthus impetiginosus</name>
    <dbReference type="NCBI Taxonomy" id="429701"/>
    <lineage>
        <taxon>Eukaryota</taxon>
        <taxon>Viridiplantae</taxon>
        <taxon>Streptophyta</taxon>
        <taxon>Embryophyta</taxon>
        <taxon>Tracheophyta</taxon>
        <taxon>Spermatophyta</taxon>
        <taxon>Magnoliopsida</taxon>
        <taxon>eudicotyledons</taxon>
        <taxon>Gunneridae</taxon>
        <taxon>Pentapetalae</taxon>
        <taxon>asterids</taxon>
        <taxon>lamiids</taxon>
        <taxon>Lamiales</taxon>
        <taxon>Bignoniaceae</taxon>
        <taxon>Crescentiina</taxon>
        <taxon>Tabebuia alliance</taxon>
        <taxon>Handroanthus</taxon>
    </lineage>
</organism>
<accession>A0A2G9HY15</accession>
<evidence type="ECO:0000313" key="1">
    <source>
        <dbReference type="EMBL" id="PIN22405.1"/>
    </source>
</evidence>
<keyword evidence="2" id="KW-1185">Reference proteome</keyword>
<gene>
    <name evidence="1" type="ORF">CDL12_04882</name>
</gene>
<dbReference type="Proteomes" id="UP000231279">
    <property type="component" value="Unassembled WGS sequence"/>
</dbReference>
<protein>
    <submittedName>
        <fullName evidence="1">Uncharacterized protein</fullName>
    </submittedName>
</protein>
<sequence>MIRHSGLPNTSNCSSNRPSMSQKRQLARIPIMICLPSNFLITPPAQEFSHFIKLQEGVWRSRICSLQILKRYLSYLMIGFLPHVVDFGEVTQNRKKNVLYIVSLTNAIRSLIRFY</sequence>
<dbReference type="AlphaFoldDB" id="A0A2G9HY15"/>
<proteinExistence type="predicted"/>
<dbReference type="EMBL" id="NKXS01000774">
    <property type="protein sequence ID" value="PIN22405.1"/>
    <property type="molecule type" value="Genomic_DNA"/>
</dbReference>
<reference evidence="2" key="1">
    <citation type="journal article" date="2018" name="Gigascience">
        <title>Genome assembly of the Pink Ipe (Handroanthus impetiginosus, Bignoniaceae), a highly valued, ecologically keystone Neotropical timber forest tree.</title>
        <authorList>
            <person name="Silva-Junior O.B."/>
            <person name="Grattapaglia D."/>
            <person name="Novaes E."/>
            <person name="Collevatti R.G."/>
        </authorList>
    </citation>
    <scope>NUCLEOTIDE SEQUENCE [LARGE SCALE GENOMIC DNA]</scope>
    <source>
        <strain evidence="2">cv. UFG-1</strain>
    </source>
</reference>
<evidence type="ECO:0000313" key="2">
    <source>
        <dbReference type="Proteomes" id="UP000231279"/>
    </source>
</evidence>
<comment type="caution">
    <text evidence="1">The sequence shown here is derived from an EMBL/GenBank/DDBJ whole genome shotgun (WGS) entry which is preliminary data.</text>
</comment>